<organism evidence="1 2">
    <name type="scientific">Pleurodeles waltl</name>
    <name type="common">Iberian ribbed newt</name>
    <dbReference type="NCBI Taxonomy" id="8319"/>
    <lineage>
        <taxon>Eukaryota</taxon>
        <taxon>Metazoa</taxon>
        <taxon>Chordata</taxon>
        <taxon>Craniata</taxon>
        <taxon>Vertebrata</taxon>
        <taxon>Euteleostomi</taxon>
        <taxon>Amphibia</taxon>
        <taxon>Batrachia</taxon>
        <taxon>Caudata</taxon>
        <taxon>Salamandroidea</taxon>
        <taxon>Salamandridae</taxon>
        <taxon>Pleurodelinae</taxon>
        <taxon>Pleurodeles</taxon>
    </lineage>
</organism>
<sequence>MSARRCNTRLCWVAHHENTRMQATGPDSCDRTPGDMPVAAAGGCSSQDPPTAVTGHPVTRQCLQQRQELVAGKEFVKELVKRR</sequence>
<protein>
    <submittedName>
        <fullName evidence="1">Uncharacterized protein</fullName>
    </submittedName>
</protein>
<gene>
    <name evidence="1" type="ORF">NDU88_003346</name>
</gene>
<dbReference type="Proteomes" id="UP001066276">
    <property type="component" value="Chromosome 4_1"/>
</dbReference>
<comment type="caution">
    <text evidence="1">The sequence shown here is derived from an EMBL/GenBank/DDBJ whole genome shotgun (WGS) entry which is preliminary data.</text>
</comment>
<keyword evidence="2" id="KW-1185">Reference proteome</keyword>
<name>A0AAV7T523_PLEWA</name>
<accession>A0AAV7T523</accession>
<evidence type="ECO:0000313" key="1">
    <source>
        <dbReference type="EMBL" id="KAJ1171485.1"/>
    </source>
</evidence>
<reference evidence="1" key="1">
    <citation type="journal article" date="2022" name="bioRxiv">
        <title>Sequencing and chromosome-scale assembly of the giantPleurodeles waltlgenome.</title>
        <authorList>
            <person name="Brown T."/>
            <person name="Elewa A."/>
            <person name="Iarovenko S."/>
            <person name="Subramanian E."/>
            <person name="Araus A.J."/>
            <person name="Petzold A."/>
            <person name="Susuki M."/>
            <person name="Suzuki K.-i.T."/>
            <person name="Hayashi T."/>
            <person name="Toyoda A."/>
            <person name="Oliveira C."/>
            <person name="Osipova E."/>
            <person name="Leigh N.D."/>
            <person name="Simon A."/>
            <person name="Yun M.H."/>
        </authorList>
    </citation>
    <scope>NUCLEOTIDE SEQUENCE</scope>
    <source>
        <strain evidence="1">20211129_DDA</strain>
        <tissue evidence="1">Liver</tissue>
    </source>
</reference>
<dbReference type="EMBL" id="JANPWB010000007">
    <property type="protein sequence ID" value="KAJ1171485.1"/>
    <property type="molecule type" value="Genomic_DNA"/>
</dbReference>
<dbReference type="AlphaFoldDB" id="A0AAV7T523"/>
<proteinExistence type="predicted"/>
<evidence type="ECO:0000313" key="2">
    <source>
        <dbReference type="Proteomes" id="UP001066276"/>
    </source>
</evidence>